<dbReference type="PROSITE" id="PS50158">
    <property type="entry name" value="ZF_CCHC"/>
    <property type="match status" value="1"/>
</dbReference>
<keyword evidence="1" id="KW-0479">Metal-binding</keyword>
<reference evidence="4" key="1">
    <citation type="submission" date="2023-08" db="EMBL/GenBank/DDBJ databases">
        <authorList>
            <person name="Alioto T."/>
            <person name="Alioto T."/>
            <person name="Gomez Garrido J."/>
        </authorList>
    </citation>
    <scope>NUCLEOTIDE SEQUENCE</scope>
</reference>
<keyword evidence="5" id="KW-1185">Reference proteome</keyword>
<accession>A0AAV1EXI6</accession>
<evidence type="ECO:0000256" key="2">
    <source>
        <dbReference type="SAM" id="MobiDB-lite"/>
    </source>
</evidence>
<organism evidence="4 5">
    <name type="scientific">Xyrichtys novacula</name>
    <name type="common">Pearly razorfish</name>
    <name type="synonym">Hemipteronotus novacula</name>
    <dbReference type="NCBI Taxonomy" id="13765"/>
    <lineage>
        <taxon>Eukaryota</taxon>
        <taxon>Metazoa</taxon>
        <taxon>Chordata</taxon>
        <taxon>Craniata</taxon>
        <taxon>Vertebrata</taxon>
        <taxon>Euteleostomi</taxon>
        <taxon>Actinopterygii</taxon>
        <taxon>Neopterygii</taxon>
        <taxon>Teleostei</taxon>
        <taxon>Neoteleostei</taxon>
        <taxon>Acanthomorphata</taxon>
        <taxon>Eupercaria</taxon>
        <taxon>Labriformes</taxon>
        <taxon>Labridae</taxon>
        <taxon>Xyrichtys</taxon>
    </lineage>
</organism>
<dbReference type="GO" id="GO:0003676">
    <property type="term" value="F:nucleic acid binding"/>
    <property type="evidence" value="ECO:0007669"/>
    <property type="project" value="InterPro"/>
</dbReference>
<dbReference type="Proteomes" id="UP001178508">
    <property type="component" value="Chromosome 3"/>
</dbReference>
<evidence type="ECO:0000313" key="5">
    <source>
        <dbReference type="Proteomes" id="UP001178508"/>
    </source>
</evidence>
<protein>
    <submittedName>
        <fullName evidence="4">Uncharacterized protein LOC123975742</fullName>
    </submittedName>
</protein>
<gene>
    <name evidence="4" type="ORF">XNOV1_A025321</name>
</gene>
<evidence type="ECO:0000313" key="4">
    <source>
        <dbReference type="EMBL" id="CAJ1053399.1"/>
    </source>
</evidence>
<feature type="domain" description="CCHC-type" evidence="3">
    <location>
        <begin position="214"/>
        <end position="230"/>
    </location>
</feature>
<name>A0AAV1EXI6_XYRNO</name>
<dbReference type="EMBL" id="OY660866">
    <property type="protein sequence ID" value="CAJ1053399.1"/>
    <property type="molecule type" value="Genomic_DNA"/>
</dbReference>
<evidence type="ECO:0000256" key="1">
    <source>
        <dbReference type="PROSITE-ProRule" id="PRU00047"/>
    </source>
</evidence>
<dbReference type="AlphaFoldDB" id="A0AAV1EXI6"/>
<proteinExistence type="predicted"/>
<keyword evidence="1" id="KW-0863">Zinc-finger</keyword>
<dbReference type="GO" id="GO:0008270">
    <property type="term" value="F:zinc ion binding"/>
    <property type="evidence" value="ECO:0007669"/>
    <property type="project" value="UniProtKB-KW"/>
</dbReference>
<evidence type="ECO:0000259" key="3">
    <source>
        <dbReference type="PROSITE" id="PS50158"/>
    </source>
</evidence>
<dbReference type="SMART" id="SM00343">
    <property type="entry name" value="ZnF_C2HC"/>
    <property type="match status" value="1"/>
</dbReference>
<sequence length="261" mass="28936">MKGRGRRGSRAGWEDGSVGKGDGGQGREGKRPRTNSQNSSNEEDMENFSSEGESREEGTRLVIRFAEGGGKGKMNSFKLTRELTGKCGELKYARVLGDGNLLAECSTDVQEALVRKLTKVGESRVVRVVRVGVQGRRCKGVITGIPMEVGDEELKEKLCARGMGIVNVKRMTRGPEKKTTETVFVEFEGEVIPDKVYLEYISYFVRAFIPKPMRCYKCQSFGHIARYCKENRRCARCTGDHEYGKCGEGTKPRCCSCGGET</sequence>
<feature type="region of interest" description="Disordered" evidence="2">
    <location>
        <begin position="1"/>
        <end position="57"/>
    </location>
</feature>
<dbReference type="InterPro" id="IPR001878">
    <property type="entry name" value="Znf_CCHC"/>
</dbReference>
<keyword evidence="1" id="KW-0862">Zinc</keyword>